<keyword evidence="1" id="KW-1133">Transmembrane helix</keyword>
<keyword evidence="1" id="KW-0812">Transmembrane</keyword>
<evidence type="ECO:0000313" key="2">
    <source>
        <dbReference type="EMBL" id="CAA9263557.1"/>
    </source>
</evidence>
<organism evidence="2">
    <name type="scientific">uncultured Chloroflexia bacterium</name>
    <dbReference type="NCBI Taxonomy" id="1672391"/>
    <lineage>
        <taxon>Bacteria</taxon>
        <taxon>Bacillati</taxon>
        <taxon>Chloroflexota</taxon>
        <taxon>Chloroflexia</taxon>
        <taxon>environmental samples</taxon>
    </lineage>
</organism>
<proteinExistence type="predicted"/>
<gene>
    <name evidence="2" type="ORF">AVDCRST_MAG93-2297</name>
</gene>
<dbReference type="AlphaFoldDB" id="A0A6J4IVW9"/>
<protein>
    <submittedName>
        <fullName evidence="2">Uncharacterized protein</fullName>
    </submittedName>
</protein>
<reference evidence="2" key="1">
    <citation type="submission" date="2020-02" db="EMBL/GenBank/DDBJ databases">
        <authorList>
            <person name="Meier V. D."/>
        </authorList>
    </citation>
    <scope>NUCLEOTIDE SEQUENCE</scope>
    <source>
        <strain evidence="2">AVDCRST_MAG93</strain>
    </source>
</reference>
<keyword evidence="1" id="KW-0472">Membrane</keyword>
<accession>A0A6J4IVW9</accession>
<dbReference type="EMBL" id="CADCTR010000779">
    <property type="protein sequence ID" value="CAA9263557.1"/>
    <property type="molecule type" value="Genomic_DNA"/>
</dbReference>
<sequence length="60" mass="6552">MVRGSGEPIFPASSAGQRLRTLRLHHLHRPSGGTDFGSFQEMAGILIFASGAVIYLRRRA</sequence>
<name>A0A6J4IVW9_9CHLR</name>
<feature type="transmembrane region" description="Helical" evidence="1">
    <location>
        <begin position="36"/>
        <end position="56"/>
    </location>
</feature>
<evidence type="ECO:0000256" key="1">
    <source>
        <dbReference type="SAM" id="Phobius"/>
    </source>
</evidence>